<dbReference type="EMBL" id="JANLCM010000002">
    <property type="protein sequence ID" value="MCS5720163.1"/>
    <property type="molecule type" value="Genomic_DNA"/>
</dbReference>
<sequence>MGFVDRILGRNHDLEENRPAPHADAPEAKPADERAVAEYERLLRTAPPETIEKVHVEAFARLTPEQLDILYDRFTANASTAEDRPADARPATLAKTATQVEQKKPGTLQRVMGDDASASTLNTYVGLSILDTVIWYSIASTLWTGFDQGAGGEGGDVGDDGGDDGGNASQASDGFDGFGGSGFDF</sequence>
<proteinExistence type="predicted"/>
<feature type="region of interest" description="Disordered" evidence="1">
    <location>
        <begin position="151"/>
        <end position="185"/>
    </location>
</feature>
<dbReference type="Proteomes" id="UP001165584">
    <property type="component" value="Unassembled WGS sequence"/>
</dbReference>
<dbReference type="RefSeq" id="WP_259510077.1">
    <property type="nucleotide sequence ID" value="NZ_JANLCM010000002.1"/>
</dbReference>
<name>A0ABT2GVC9_9MICO</name>
<protein>
    <recommendedName>
        <fullName evidence="4">DUF1707 domain-containing protein</fullName>
    </recommendedName>
</protein>
<organism evidence="2 3">
    <name type="scientific">Herbiconiux aconitum</name>
    <dbReference type="NCBI Taxonomy" id="2970913"/>
    <lineage>
        <taxon>Bacteria</taxon>
        <taxon>Bacillati</taxon>
        <taxon>Actinomycetota</taxon>
        <taxon>Actinomycetes</taxon>
        <taxon>Micrococcales</taxon>
        <taxon>Microbacteriaceae</taxon>
        <taxon>Herbiconiux</taxon>
    </lineage>
</organism>
<evidence type="ECO:0008006" key="4">
    <source>
        <dbReference type="Google" id="ProtNLM"/>
    </source>
</evidence>
<accession>A0ABT2GVC9</accession>
<feature type="compositionally biased region" description="Gly residues" evidence="1">
    <location>
        <begin position="176"/>
        <end position="185"/>
    </location>
</feature>
<keyword evidence="3" id="KW-1185">Reference proteome</keyword>
<feature type="compositionally biased region" description="Basic and acidic residues" evidence="1">
    <location>
        <begin position="7"/>
        <end position="31"/>
    </location>
</feature>
<evidence type="ECO:0000313" key="2">
    <source>
        <dbReference type="EMBL" id="MCS5720163.1"/>
    </source>
</evidence>
<evidence type="ECO:0000256" key="1">
    <source>
        <dbReference type="SAM" id="MobiDB-lite"/>
    </source>
</evidence>
<evidence type="ECO:0000313" key="3">
    <source>
        <dbReference type="Proteomes" id="UP001165584"/>
    </source>
</evidence>
<feature type="region of interest" description="Disordered" evidence="1">
    <location>
        <begin position="1"/>
        <end position="31"/>
    </location>
</feature>
<gene>
    <name evidence="2" type="ORF">N1027_18685</name>
</gene>
<comment type="caution">
    <text evidence="2">The sequence shown here is derived from an EMBL/GenBank/DDBJ whole genome shotgun (WGS) entry which is preliminary data.</text>
</comment>
<reference evidence="2" key="1">
    <citation type="submission" date="2022-08" db="EMBL/GenBank/DDBJ databases">
        <authorList>
            <person name="Deng Y."/>
            <person name="Han X.-F."/>
            <person name="Zhang Y.-Q."/>
        </authorList>
    </citation>
    <scope>NUCLEOTIDE SEQUENCE</scope>
    <source>
        <strain evidence="2">CPCC 205763</strain>
    </source>
</reference>